<dbReference type="Proteomes" id="UP000216885">
    <property type="component" value="Unassembled WGS sequence"/>
</dbReference>
<feature type="transmembrane region" description="Helical" evidence="7">
    <location>
        <begin position="303"/>
        <end position="328"/>
    </location>
</feature>
<dbReference type="PANTHER" id="PTHR23517:SF3">
    <property type="entry name" value="INTEGRAL MEMBRANE TRANSPORT PROTEIN"/>
    <property type="match status" value="1"/>
</dbReference>
<feature type="transmembrane region" description="Helical" evidence="7">
    <location>
        <begin position="340"/>
        <end position="362"/>
    </location>
</feature>
<dbReference type="CDD" id="cd17325">
    <property type="entry name" value="MFS_MdtG_SLC18_like"/>
    <property type="match status" value="1"/>
</dbReference>
<dbReference type="Pfam" id="PF07690">
    <property type="entry name" value="MFS_1"/>
    <property type="match status" value="1"/>
</dbReference>
<keyword evidence="10" id="KW-1185">Reference proteome</keyword>
<evidence type="ECO:0000256" key="2">
    <source>
        <dbReference type="ARBA" id="ARBA00022448"/>
    </source>
</evidence>
<organism evidence="9 10">
    <name type="scientific">Bordetella genomosp. 4</name>
    <dbReference type="NCBI Taxonomy" id="463044"/>
    <lineage>
        <taxon>Bacteria</taxon>
        <taxon>Pseudomonadati</taxon>
        <taxon>Pseudomonadota</taxon>
        <taxon>Betaproteobacteria</taxon>
        <taxon>Burkholderiales</taxon>
        <taxon>Alcaligenaceae</taxon>
        <taxon>Bordetella</taxon>
    </lineage>
</organism>
<evidence type="ECO:0000313" key="9">
    <source>
        <dbReference type="EMBL" id="OZI58304.1"/>
    </source>
</evidence>
<dbReference type="PROSITE" id="PS50850">
    <property type="entry name" value="MFS"/>
    <property type="match status" value="1"/>
</dbReference>
<feature type="transmembrane region" description="Helical" evidence="7">
    <location>
        <begin position="104"/>
        <end position="120"/>
    </location>
</feature>
<keyword evidence="2" id="KW-0813">Transport</keyword>
<dbReference type="PANTHER" id="PTHR23517">
    <property type="entry name" value="RESISTANCE PROTEIN MDTM, PUTATIVE-RELATED-RELATED"/>
    <property type="match status" value="1"/>
</dbReference>
<feature type="transmembrane region" description="Helical" evidence="7">
    <location>
        <begin position="141"/>
        <end position="163"/>
    </location>
</feature>
<name>A0A261U8P7_9BORD</name>
<dbReference type="Gene3D" id="1.20.1250.20">
    <property type="entry name" value="MFS general substrate transporter like domains"/>
    <property type="match status" value="2"/>
</dbReference>
<keyword evidence="3" id="KW-1003">Cell membrane</keyword>
<evidence type="ECO:0000256" key="3">
    <source>
        <dbReference type="ARBA" id="ARBA00022475"/>
    </source>
</evidence>
<evidence type="ECO:0000256" key="1">
    <source>
        <dbReference type="ARBA" id="ARBA00004651"/>
    </source>
</evidence>
<dbReference type="EMBL" id="NEVQ01000009">
    <property type="protein sequence ID" value="OZI58304.1"/>
    <property type="molecule type" value="Genomic_DNA"/>
</dbReference>
<dbReference type="GO" id="GO:0005886">
    <property type="term" value="C:plasma membrane"/>
    <property type="evidence" value="ECO:0007669"/>
    <property type="project" value="UniProtKB-SubCell"/>
</dbReference>
<feature type="transmembrane region" description="Helical" evidence="7">
    <location>
        <begin position="368"/>
        <end position="390"/>
    </location>
</feature>
<dbReference type="InterPro" id="IPR011701">
    <property type="entry name" value="MFS"/>
</dbReference>
<evidence type="ECO:0000259" key="8">
    <source>
        <dbReference type="PROSITE" id="PS50850"/>
    </source>
</evidence>
<dbReference type="SUPFAM" id="SSF103473">
    <property type="entry name" value="MFS general substrate transporter"/>
    <property type="match status" value="1"/>
</dbReference>
<comment type="subcellular location">
    <subcellularLocation>
        <location evidence="1">Cell membrane</location>
        <topology evidence="1">Multi-pass membrane protein</topology>
    </subcellularLocation>
</comment>
<keyword evidence="4 7" id="KW-0812">Transmembrane</keyword>
<protein>
    <submittedName>
        <fullName evidence="9">MFS transporter</fullName>
    </submittedName>
</protein>
<gene>
    <name evidence="9" type="ORF">CAL20_07075</name>
</gene>
<dbReference type="GO" id="GO:0022857">
    <property type="term" value="F:transmembrane transporter activity"/>
    <property type="evidence" value="ECO:0007669"/>
    <property type="project" value="InterPro"/>
</dbReference>
<dbReference type="InterPro" id="IPR050171">
    <property type="entry name" value="MFS_Transporters"/>
</dbReference>
<feature type="transmembrane region" description="Helical" evidence="7">
    <location>
        <begin position="280"/>
        <end position="297"/>
    </location>
</feature>
<evidence type="ECO:0000313" key="10">
    <source>
        <dbReference type="Proteomes" id="UP000216885"/>
    </source>
</evidence>
<dbReference type="AlphaFoldDB" id="A0A261U8P7"/>
<feature type="domain" description="Major facilitator superfamily (MFS) profile" evidence="8">
    <location>
        <begin position="13"/>
        <end position="394"/>
    </location>
</feature>
<proteinExistence type="predicted"/>
<feature type="transmembrane region" description="Helical" evidence="7">
    <location>
        <begin position="245"/>
        <end position="268"/>
    </location>
</feature>
<comment type="caution">
    <text evidence="9">The sequence shown here is derived from an EMBL/GenBank/DDBJ whole genome shotgun (WGS) entry which is preliminary data.</text>
</comment>
<feature type="transmembrane region" description="Helical" evidence="7">
    <location>
        <begin position="21"/>
        <end position="39"/>
    </location>
</feature>
<dbReference type="RefSeq" id="WP_094821474.1">
    <property type="nucleotide sequence ID" value="NZ_NEVO01000008.1"/>
</dbReference>
<feature type="transmembrane region" description="Helical" evidence="7">
    <location>
        <begin position="215"/>
        <end position="233"/>
    </location>
</feature>
<dbReference type="OrthoDB" id="3285241at2"/>
<feature type="transmembrane region" description="Helical" evidence="7">
    <location>
        <begin position="81"/>
        <end position="98"/>
    </location>
</feature>
<feature type="transmembrane region" description="Helical" evidence="7">
    <location>
        <begin position="169"/>
        <end position="186"/>
    </location>
</feature>
<dbReference type="InterPro" id="IPR020846">
    <property type="entry name" value="MFS_dom"/>
</dbReference>
<evidence type="ECO:0000256" key="4">
    <source>
        <dbReference type="ARBA" id="ARBA00022692"/>
    </source>
</evidence>
<reference evidence="9 10" key="1">
    <citation type="submission" date="2017-05" db="EMBL/GenBank/DDBJ databases">
        <title>Complete and WGS of Bordetella genogroups.</title>
        <authorList>
            <person name="Spilker T."/>
            <person name="LiPuma J."/>
        </authorList>
    </citation>
    <scope>NUCLEOTIDE SEQUENCE [LARGE SCALE GENOMIC DNA]</scope>
    <source>
        <strain evidence="9 10">AU9919</strain>
    </source>
</reference>
<feature type="transmembrane region" description="Helical" evidence="7">
    <location>
        <begin position="51"/>
        <end position="69"/>
    </location>
</feature>
<dbReference type="InterPro" id="IPR036259">
    <property type="entry name" value="MFS_trans_sf"/>
</dbReference>
<sequence>MQSPDAPFSLKKIAVPAFGPSILYGVSNGAILPVVALSARELDASVATSGLIVALIGIGSLVSNIPAALVTSRYGERHSMVGAAMLSILALLLCIFASHTWMLAIGVFFIGMASSVFMLARQTYMIDAVPAYMRARALSTLAGTMRIGAFAGPFAGAALIHFIGLDGAYWIAIAAMMGAGLIAYHAPDMAPPERQRGNTVQAKPRMLDIARSHSRVLLTLGLGILLVSAVRASRQVVIPLWADHLGMSASTTSLIYGLVAAIDMSVFYPAGTLMDRRGRLWVAVPSTLLMGVALIGTSLSTGVIGFIVVSMMLGLGNGISSGIVMTLGADAAPSKGRTEFLGIWRLVADMGSSLGPVVLSVMTGVASLALAVGTMGMFGLGAAAVFWRWLPRGNPSAKKG</sequence>
<accession>A0A261U8P7</accession>
<evidence type="ECO:0000256" key="6">
    <source>
        <dbReference type="ARBA" id="ARBA00023136"/>
    </source>
</evidence>
<evidence type="ECO:0000256" key="5">
    <source>
        <dbReference type="ARBA" id="ARBA00022989"/>
    </source>
</evidence>
<keyword evidence="5 7" id="KW-1133">Transmembrane helix</keyword>
<keyword evidence="6 7" id="KW-0472">Membrane</keyword>
<evidence type="ECO:0000256" key="7">
    <source>
        <dbReference type="SAM" id="Phobius"/>
    </source>
</evidence>